<evidence type="ECO:0000259" key="4">
    <source>
        <dbReference type="Pfam" id="PF08540"/>
    </source>
</evidence>
<dbReference type="InterPro" id="IPR013528">
    <property type="entry name" value="HMG_CoA_synth_N"/>
</dbReference>
<dbReference type="Pfam" id="PF01154">
    <property type="entry name" value="HMG_CoA_synt_N"/>
    <property type="match status" value="1"/>
</dbReference>
<comment type="similarity">
    <text evidence="1">Belongs to the thiolase-like superfamily. HMG-CoA synthase family.</text>
</comment>
<organism evidence="5 6">
    <name type="scientific">Amazonocrinis nigriterrae CENA67</name>
    <dbReference type="NCBI Taxonomy" id="2794033"/>
    <lineage>
        <taxon>Bacteria</taxon>
        <taxon>Bacillati</taxon>
        <taxon>Cyanobacteriota</taxon>
        <taxon>Cyanophyceae</taxon>
        <taxon>Nostocales</taxon>
        <taxon>Nostocaceae</taxon>
        <taxon>Amazonocrinis</taxon>
        <taxon>Amazonocrinis nigriterrae</taxon>
    </lineage>
</organism>
<evidence type="ECO:0000256" key="2">
    <source>
        <dbReference type="ARBA" id="ARBA00022679"/>
    </source>
</evidence>
<dbReference type="EMBL" id="JAECZC010000004">
    <property type="protein sequence ID" value="MBH8561400.1"/>
    <property type="molecule type" value="Genomic_DNA"/>
</dbReference>
<evidence type="ECO:0000256" key="1">
    <source>
        <dbReference type="ARBA" id="ARBA00007061"/>
    </source>
</evidence>
<name>A0A8J7L6S7_9NOST</name>
<dbReference type="PANTHER" id="PTHR43323">
    <property type="entry name" value="3-HYDROXY-3-METHYLGLUTARYL COENZYME A SYNTHASE"/>
    <property type="match status" value="1"/>
</dbReference>
<sequence>MPVGIEKINLYAGRLYLDIAELAKVRGLDEQYIANHLMCTTRSVYPNWEDAVTLAVNAAKRLLTPEDIQDIELVIVSTESAVDRGKPVSTWVRHFCNLSPNCRNFEVKFACYGCTGALKMAASWVASGIRPGKKALVINADSSLSDLHHPAEPIGGGAAVAMLVSDRPEILEIELDKAGYWTTEIYDTFRPTAKTEIINDQISLYSYLDALDGAYEHYEQIVGEIDYDRQFKKHIYHAPFPGMTYQAHRTMLNRFGVTDKKSIQSNFQTKVGESLYFGKRIGTVYGSSTFVSLMGLLHSASDLQPGDPISIFAYGSGCQSEFYSGFIGTTASAKVRSLNLDQHLNERLQLSVAEYEAIESSRQQVIECPTYEPDLLNGFYDKVYAGQKLLVLKQVENYHRRYEWS</sequence>
<feature type="domain" description="Hydroxymethylglutaryl-coenzyme A synthase C-terminal" evidence="4">
    <location>
        <begin position="264"/>
        <end position="401"/>
    </location>
</feature>
<keyword evidence="2" id="KW-0808">Transferase</keyword>
<dbReference type="Gene3D" id="3.40.47.10">
    <property type="match status" value="2"/>
</dbReference>
<dbReference type="GO" id="GO:0004421">
    <property type="term" value="F:hydroxymethylglutaryl-CoA synthase activity"/>
    <property type="evidence" value="ECO:0007669"/>
    <property type="project" value="InterPro"/>
</dbReference>
<gene>
    <name evidence="5" type="ORF">I8748_04270</name>
</gene>
<evidence type="ECO:0000259" key="3">
    <source>
        <dbReference type="Pfam" id="PF01154"/>
    </source>
</evidence>
<dbReference type="InterPro" id="IPR013746">
    <property type="entry name" value="HMG_CoA_synt_C_dom"/>
</dbReference>
<dbReference type="CDD" id="cd00827">
    <property type="entry name" value="init_cond_enzymes"/>
    <property type="match status" value="1"/>
</dbReference>
<dbReference type="Pfam" id="PF08540">
    <property type="entry name" value="HMG_CoA_synt_C"/>
    <property type="match status" value="1"/>
</dbReference>
<keyword evidence="6" id="KW-1185">Reference proteome</keyword>
<dbReference type="GO" id="GO:0006084">
    <property type="term" value="P:acetyl-CoA metabolic process"/>
    <property type="evidence" value="ECO:0007669"/>
    <property type="project" value="InterPro"/>
</dbReference>
<dbReference type="AlphaFoldDB" id="A0A8J7L6S7"/>
<proteinExistence type="inferred from homology"/>
<protein>
    <submittedName>
        <fullName evidence="5">Hydroxymethylglutaryl-CoA synthase family protein</fullName>
    </submittedName>
</protein>
<accession>A0A8J7L6S7</accession>
<dbReference type="PANTHER" id="PTHR43323:SF2">
    <property type="entry name" value="HYDROXYMETHYLGLUTARYL-COA SYNTHASE"/>
    <property type="match status" value="1"/>
</dbReference>
<evidence type="ECO:0000313" key="6">
    <source>
        <dbReference type="Proteomes" id="UP000632766"/>
    </source>
</evidence>
<comment type="caution">
    <text evidence="5">The sequence shown here is derived from an EMBL/GenBank/DDBJ whole genome shotgun (WGS) entry which is preliminary data.</text>
</comment>
<feature type="domain" description="Hydroxymethylglutaryl-coenzyme A synthase N-terminal" evidence="3">
    <location>
        <begin position="3"/>
        <end position="165"/>
    </location>
</feature>
<reference evidence="5 6" key="1">
    <citation type="journal article" date="2021" name="Int. J. Syst. Evol. Microbiol.">
        <title>Amazonocrinis nigriterrae gen. nov., sp. nov., Atlanticothrix silvestris gen. nov., sp. nov. and Dendronalium phyllosphericum gen. nov., sp. nov., nostocacean cyanobacteria from Brazilian environments.</title>
        <authorList>
            <person name="Alvarenga D.O."/>
            <person name="Andreote A.P.D."/>
            <person name="Branco L.H.Z."/>
            <person name="Delbaje E."/>
            <person name="Cruz R.B."/>
            <person name="Varani A.M."/>
            <person name="Fiore M.F."/>
        </authorList>
    </citation>
    <scope>NUCLEOTIDE SEQUENCE [LARGE SCALE GENOMIC DNA]</scope>
    <source>
        <strain evidence="5 6">CENA67</strain>
    </source>
</reference>
<dbReference type="RefSeq" id="WP_198123417.1">
    <property type="nucleotide sequence ID" value="NZ_JAECZC010000004.1"/>
</dbReference>
<dbReference type="SUPFAM" id="SSF53901">
    <property type="entry name" value="Thiolase-like"/>
    <property type="match status" value="2"/>
</dbReference>
<dbReference type="InterPro" id="IPR016039">
    <property type="entry name" value="Thiolase-like"/>
</dbReference>
<evidence type="ECO:0000313" key="5">
    <source>
        <dbReference type="EMBL" id="MBH8561400.1"/>
    </source>
</evidence>
<dbReference type="Proteomes" id="UP000632766">
    <property type="component" value="Unassembled WGS sequence"/>
</dbReference>